<comment type="caution">
    <text evidence="3">The sequence shown here is derived from an EMBL/GenBank/DDBJ whole genome shotgun (WGS) entry which is preliminary data.</text>
</comment>
<dbReference type="InterPro" id="IPR054612">
    <property type="entry name" value="Phage_capsid-like_C"/>
</dbReference>
<dbReference type="Gene3D" id="3.30.2320.10">
    <property type="entry name" value="hypothetical protein PF0899 domain"/>
    <property type="match status" value="1"/>
</dbReference>
<dbReference type="EMBL" id="STGU01000002">
    <property type="protein sequence ID" value="THV38106.1"/>
    <property type="molecule type" value="Genomic_DNA"/>
</dbReference>
<protein>
    <submittedName>
        <fullName evidence="3">Phage major capsid protein</fullName>
    </submittedName>
</protein>
<evidence type="ECO:0000259" key="2">
    <source>
        <dbReference type="Pfam" id="PF05065"/>
    </source>
</evidence>
<name>A0A4V6T6M2_9HYPH</name>
<dbReference type="NCBIfam" id="TIGR01554">
    <property type="entry name" value="major_cap_HK97"/>
    <property type="match status" value="1"/>
</dbReference>
<feature type="domain" description="Phage capsid-like C-terminal" evidence="2">
    <location>
        <begin position="158"/>
        <end position="443"/>
    </location>
</feature>
<proteinExistence type="predicted"/>
<organism evidence="3 4">
    <name type="scientific">Rhizobium rosettiformans W3</name>
    <dbReference type="NCBI Taxonomy" id="538378"/>
    <lineage>
        <taxon>Bacteria</taxon>
        <taxon>Pseudomonadati</taxon>
        <taxon>Pseudomonadota</taxon>
        <taxon>Alphaproteobacteria</taxon>
        <taxon>Hyphomicrobiales</taxon>
        <taxon>Rhizobiaceae</taxon>
        <taxon>Rhizobium/Agrobacterium group</taxon>
        <taxon>Rhizobium</taxon>
    </lineage>
</organism>
<dbReference type="RefSeq" id="WP_136538592.1">
    <property type="nucleotide sequence ID" value="NZ_STGU01000002.1"/>
</dbReference>
<comment type="subcellular location">
    <subcellularLocation>
        <location evidence="1">Virion</location>
    </subcellularLocation>
</comment>
<evidence type="ECO:0000256" key="1">
    <source>
        <dbReference type="ARBA" id="ARBA00004328"/>
    </source>
</evidence>
<reference evidence="3 4" key="1">
    <citation type="submission" date="2019-04" db="EMBL/GenBank/DDBJ databases">
        <title>genome sequence of strain W3.</title>
        <authorList>
            <person name="Gao J."/>
            <person name="Sun J."/>
        </authorList>
    </citation>
    <scope>NUCLEOTIDE SEQUENCE [LARGE SCALE GENOMIC DNA]</scope>
    <source>
        <strain evidence="3 4">W3</strain>
    </source>
</reference>
<sequence length="445" mass="47310">MEEAMTAGEGMMEAVGKNATAAGGAGGRRGKGGPARLAPEVKAAPDTVTAAFAEFMTAFEAFKEANDERLGEIEEKLSSDVVTRDKVERINKAIDEQSRLLDEIVLKKRRPALERPGRDEAGLAEHKAAFEAYVRRGDDQALRDLDEKALSAGVSGDGGYLVPPQVDEEIGRRLRVISPIRSLATVRQVSGSVLKKPFAASGFASGWVAETAARTQTGTPELSELAFPTMELYAMPAATQALLDDAAVDIEAWIAAEVDIAFAEQEGEAFVSGDGVLKPKGFLAYDQIDDAAWEWGKIGTVATGAAGAFAASGASDVLINVVYALKAGHRQNGSFVMSRRTQGAVRKLKDADGNYLWAPPARAGDPASLMGFPVAESEDMPDIAANATAIAFGDFRAGYLVVDRVGVRVLRDPYSAKPYVLFYTTKRVGGGVQDFEAIKLVKFGV</sequence>
<dbReference type="InterPro" id="IPR024455">
    <property type="entry name" value="Phage_capsid"/>
</dbReference>
<dbReference type="Pfam" id="PF05065">
    <property type="entry name" value="Phage_capsid"/>
    <property type="match status" value="1"/>
</dbReference>
<accession>A0A4V6T6M2</accession>
<dbReference type="Proteomes" id="UP000307378">
    <property type="component" value="Unassembled WGS sequence"/>
</dbReference>
<gene>
    <name evidence="3" type="ORF">FAA86_04725</name>
</gene>
<dbReference type="SUPFAM" id="SSF56563">
    <property type="entry name" value="Major capsid protein gp5"/>
    <property type="match status" value="1"/>
</dbReference>
<evidence type="ECO:0000313" key="4">
    <source>
        <dbReference type="Proteomes" id="UP000307378"/>
    </source>
</evidence>
<evidence type="ECO:0000313" key="3">
    <source>
        <dbReference type="EMBL" id="THV38106.1"/>
    </source>
</evidence>
<dbReference type="AlphaFoldDB" id="A0A4V6T6M2"/>